<dbReference type="Proteomes" id="UP000652231">
    <property type="component" value="Unassembled WGS sequence"/>
</dbReference>
<reference evidence="4" key="1">
    <citation type="journal article" date="2014" name="Int. J. Syst. Evol. Microbiol.">
        <title>Complete genome sequence of Corynebacterium casei LMG S-19264T (=DSM 44701T), isolated from a smear-ripened cheese.</title>
        <authorList>
            <consortium name="US DOE Joint Genome Institute (JGI-PGF)"/>
            <person name="Walter F."/>
            <person name="Albersmeier A."/>
            <person name="Kalinowski J."/>
            <person name="Ruckert C."/>
        </authorList>
    </citation>
    <scope>NUCLEOTIDE SEQUENCE</scope>
    <source>
        <strain evidence="4">CGMCC 1.12924</strain>
    </source>
</reference>
<evidence type="ECO:0000256" key="2">
    <source>
        <dbReference type="SAM" id="SignalP"/>
    </source>
</evidence>
<gene>
    <name evidence="4" type="ORF">GCM10011312_14440</name>
</gene>
<evidence type="ECO:0000313" key="4">
    <source>
        <dbReference type="EMBL" id="GGD91753.1"/>
    </source>
</evidence>
<evidence type="ECO:0000313" key="5">
    <source>
        <dbReference type="Proteomes" id="UP000652231"/>
    </source>
</evidence>
<feature type="domain" description="Secretion system C-terminal sorting" evidence="3">
    <location>
        <begin position="226"/>
        <end position="290"/>
    </location>
</feature>
<dbReference type="NCBIfam" id="TIGR04183">
    <property type="entry name" value="Por_Secre_tail"/>
    <property type="match status" value="1"/>
</dbReference>
<comment type="caution">
    <text evidence="4">The sequence shown here is derived from an EMBL/GenBank/DDBJ whole genome shotgun (WGS) entry which is preliminary data.</text>
</comment>
<keyword evidence="5" id="KW-1185">Reference proteome</keyword>
<dbReference type="AlphaFoldDB" id="A0A8J2Y9Y9"/>
<organism evidence="4 5">
    <name type="scientific">Planktosalinus lacus</name>
    <dbReference type="NCBI Taxonomy" id="1526573"/>
    <lineage>
        <taxon>Bacteria</taxon>
        <taxon>Pseudomonadati</taxon>
        <taxon>Bacteroidota</taxon>
        <taxon>Flavobacteriia</taxon>
        <taxon>Flavobacteriales</taxon>
        <taxon>Flavobacteriaceae</taxon>
        <taxon>Planktosalinus</taxon>
    </lineage>
</organism>
<feature type="chain" id="PRO_5035326198" description="Secretion system C-terminal sorting domain-containing protein" evidence="2">
    <location>
        <begin position="19"/>
        <end position="292"/>
    </location>
</feature>
<dbReference type="RefSeq" id="WP_188441048.1">
    <property type="nucleotide sequence ID" value="NZ_BMGK01000005.1"/>
</dbReference>
<dbReference type="Pfam" id="PF18962">
    <property type="entry name" value="Por_Secre_tail"/>
    <property type="match status" value="1"/>
</dbReference>
<dbReference type="InterPro" id="IPR026444">
    <property type="entry name" value="Secre_tail"/>
</dbReference>
<name>A0A8J2Y9Y9_9FLAO</name>
<keyword evidence="1 2" id="KW-0732">Signal</keyword>
<proteinExistence type="predicted"/>
<reference evidence="4" key="2">
    <citation type="submission" date="2020-09" db="EMBL/GenBank/DDBJ databases">
        <authorList>
            <person name="Sun Q."/>
            <person name="Zhou Y."/>
        </authorList>
    </citation>
    <scope>NUCLEOTIDE SEQUENCE</scope>
    <source>
        <strain evidence="4">CGMCC 1.12924</strain>
    </source>
</reference>
<dbReference type="EMBL" id="BMGK01000005">
    <property type="protein sequence ID" value="GGD91753.1"/>
    <property type="molecule type" value="Genomic_DNA"/>
</dbReference>
<accession>A0A8J2Y9Y9</accession>
<evidence type="ECO:0000259" key="3">
    <source>
        <dbReference type="Pfam" id="PF18962"/>
    </source>
</evidence>
<feature type="signal peptide" evidence="2">
    <location>
        <begin position="1"/>
        <end position="18"/>
    </location>
</feature>
<sequence>MKKIYTLAIALIAFGATAQYDINFDDMSLGPVSPQSPFIEMWPAAGVTDCNVVIDISQSEPNSMYVGNNQTDDVIFLLGNQASGTWTIQFHMYVDAGSTGYWNIQDNEIAGTQWNGEYYVGETTTGGAPGVITYSETGATFPYTEGEWFEVKHEINLDASTQNLYINGDIFLDGEPFVGTGGVAANALGGVNYYSAGATNSYYIDSFRYVDGILSANEFENASFSVYPNPVVDQLNIKSTDAVNTVSVFDVTGKLLQTVENSKSIDMSSYNSGIYFVEVTIGNSTQTVKVLK</sequence>
<evidence type="ECO:0000256" key="1">
    <source>
        <dbReference type="ARBA" id="ARBA00022729"/>
    </source>
</evidence>
<protein>
    <recommendedName>
        <fullName evidence="3">Secretion system C-terminal sorting domain-containing protein</fullName>
    </recommendedName>
</protein>